<name>W5SBE3_9SPIR</name>
<gene>
    <name evidence="1" type="ORF">BHY_1309</name>
</gene>
<proteinExistence type="predicted"/>
<dbReference type="EMBL" id="CP004165">
    <property type="protein sequence ID" value="AHH04260.1"/>
    <property type="molecule type" value="Genomic_DNA"/>
</dbReference>
<geneLocation type="plasmid" evidence="1">
    <name>unnamed</name>
</geneLocation>
<sequence>MPMQRNQQQMQQRRLEAVTGADILKAIIKDNVGS</sequence>
<evidence type="ECO:0000313" key="1">
    <source>
        <dbReference type="EMBL" id="AHH04260.1"/>
    </source>
</evidence>
<dbReference type="HOGENOM" id="CLU_3372431_0_0_12"/>
<dbReference type="AlphaFoldDB" id="W5SBE3"/>
<accession>W5SBE3</accession>
<reference evidence="1" key="1">
    <citation type="submission" date="2013-02" db="EMBL/GenBank/DDBJ databases">
        <title>Comparative genomics of Borrelia species.</title>
        <authorList>
            <person name="Schwan T.G."/>
            <person name="Raffel S.J."/>
            <person name="Porcella S.F."/>
        </authorList>
    </citation>
    <scope>NUCLEOTIDE SEQUENCE</scope>
    <source>
        <strain evidence="1">YOR</strain>
        <plasmid evidence="1">unnamed</plasmid>
    </source>
</reference>
<organism evidence="1">
    <name type="scientific">Borrelia nietonii YOR</name>
    <dbReference type="NCBI Taxonomy" id="1293576"/>
    <lineage>
        <taxon>Bacteria</taxon>
        <taxon>Pseudomonadati</taxon>
        <taxon>Spirochaetota</taxon>
        <taxon>Spirochaetia</taxon>
        <taxon>Spirochaetales</taxon>
        <taxon>Borreliaceae</taxon>
        <taxon>Borrelia</taxon>
        <taxon>Borrelia nietonii</taxon>
    </lineage>
</organism>
<keyword evidence="1" id="KW-0614">Plasmid</keyword>
<protein>
    <submittedName>
        <fullName evidence="1">Variable outer membrane protein</fullName>
    </submittedName>
</protein>